<evidence type="ECO:0000256" key="3">
    <source>
        <dbReference type="ARBA" id="ARBA00022553"/>
    </source>
</evidence>
<feature type="domain" description="Response regulatory" evidence="8">
    <location>
        <begin position="714"/>
        <end position="824"/>
    </location>
</feature>
<evidence type="ECO:0000313" key="10">
    <source>
        <dbReference type="Proteomes" id="UP000245444"/>
    </source>
</evidence>
<evidence type="ECO:0000256" key="5">
    <source>
        <dbReference type="ARBA" id="ARBA00023163"/>
    </source>
</evidence>
<dbReference type="InterPro" id="IPR001789">
    <property type="entry name" value="Sig_transdc_resp-reg_receiver"/>
</dbReference>
<dbReference type="PROSITE" id="PS50110">
    <property type="entry name" value="RESPONSE_REGULATORY"/>
    <property type="match status" value="1"/>
</dbReference>
<dbReference type="OrthoDB" id="7992775at2"/>
<evidence type="ECO:0000256" key="4">
    <source>
        <dbReference type="ARBA" id="ARBA00023015"/>
    </source>
</evidence>
<accession>A0A2U8WU28</accession>
<evidence type="ECO:0000259" key="8">
    <source>
        <dbReference type="PROSITE" id="PS50110"/>
    </source>
</evidence>
<dbReference type="AlphaFoldDB" id="A0A2U8WU28"/>
<evidence type="ECO:0000256" key="2">
    <source>
        <dbReference type="ARBA" id="ARBA00012438"/>
    </source>
</evidence>
<dbReference type="InterPro" id="IPR003661">
    <property type="entry name" value="HisK_dim/P_dom"/>
</dbReference>
<evidence type="ECO:0000256" key="1">
    <source>
        <dbReference type="ARBA" id="ARBA00000085"/>
    </source>
</evidence>
<dbReference type="EC" id="2.7.13.3" evidence="2"/>
<name>A0A2U8WU28_9HYPH</name>
<dbReference type="CDD" id="cd00082">
    <property type="entry name" value="HisKA"/>
    <property type="match status" value="1"/>
</dbReference>
<dbReference type="GO" id="GO:0000155">
    <property type="term" value="F:phosphorelay sensor kinase activity"/>
    <property type="evidence" value="ECO:0007669"/>
    <property type="project" value="InterPro"/>
</dbReference>
<keyword evidence="4" id="KW-0805">Transcription regulation</keyword>
<dbReference type="SUPFAM" id="SSF52172">
    <property type="entry name" value="CheY-like"/>
    <property type="match status" value="1"/>
</dbReference>
<dbReference type="InterPro" id="IPR011006">
    <property type="entry name" value="CheY-like_superfamily"/>
</dbReference>
<dbReference type="Gene3D" id="1.10.287.130">
    <property type="match status" value="1"/>
</dbReference>
<dbReference type="SMART" id="SM00448">
    <property type="entry name" value="REC"/>
    <property type="match status" value="1"/>
</dbReference>
<protein>
    <recommendedName>
        <fullName evidence="2">histidine kinase</fullName>
        <ecNumber evidence="2">2.7.13.3</ecNumber>
    </recommendedName>
</protein>
<evidence type="ECO:0000256" key="7">
    <source>
        <dbReference type="SAM" id="MobiDB-lite"/>
    </source>
</evidence>
<keyword evidence="10" id="KW-1185">Reference proteome</keyword>
<dbReference type="Pfam" id="PF00072">
    <property type="entry name" value="Response_reg"/>
    <property type="match status" value="1"/>
</dbReference>
<evidence type="ECO:0000256" key="6">
    <source>
        <dbReference type="PROSITE-ProRule" id="PRU00169"/>
    </source>
</evidence>
<keyword evidence="3 6" id="KW-0597">Phosphoprotein</keyword>
<dbReference type="Gene3D" id="3.40.50.2300">
    <property type="match status" value="1"/>
</dbReference>
<dbReference type="CDD" id="cd00156">
    <property type="entry name" value="REC"/>
    <property type="match status" value="1"/>
</dbReference>
<dbReference type="RefSeq" id="WP_109961863.1">
    <property type="nucleotide sequence ID" value="NZ_CP029553.1"/>
</dbReference>
<reference evidence="9 10" key="1">
    <citation type="submission" date="2018-05" db="EMBL/GenBank/DDBJ databases">
        <title>Complete Genome Sequence of Methylobacterium sp. 17Sr1-28.</title>
        <authorList>
            <person name="Srinivasan S."/>
        </authorList>
    </citation>
    <scope>NUCLEOTIDE SEQUENCE [LARGE SCALE GENOMIC DNA]</scope>
    <source>
        <strain evidence="9 10">17Sr1-28</strain>
    </source>
</reference>
<dbReference type="KEGG" id="mtea:DK419_27355"/>
<gene>
    <name evidence="9" type="ORF">DK419_27355</name>
</gene>
<dbReference type="PANTHER" id="PTHR44591:SF3">
    <property type="entry name" value="RESPONSE REGULATORY DOMAIN-CONTAINING PROTEIN"/>
    <property type="match status" value="1"/>
</dbReference>
<feature type="compositionally biased region" description="Basic and acidic residues" evidence="7">
    <location>
        <begin position="217"/>
        <end position="231"/>
    </location>
</feature>
<comment type="catalytic activity">
    <reaction evidence="1">
        <text>ATP + protein L-histidine = ADP + protein N-phospho-L-histidine.</text>
        <dbReference type="EC" id="2.7.13.3"/>
    </reaction>
</comment>
<dbReference type="PANTHER" id="PTHR44591">
    <property type="entry name" value="STRESS RESPONSE REGULATOR PROTEIN 1"/>
    <property type="match status" value="1"/>
</dbReference>
<sequence>MLDSVRISLKVLNAAQLAGVAAAAFGLAWYGGALSTAPREAGSERPALVQAARAYADALDEELGASIGDARNAALLLRLDDSAVPDAWRAARLQDWLALNPRYRDAVLLAPDGTLRASGGAGPLPRTITATSAPSRGAEVAVTAGPEEAPFALTLALGASGRPDRLVLRAAPAFFDGIAERVRRGLGRVASSGGDGIRFAVAGADGRALLGPLPAADDPRPHEAAPTRGSRDLASPGWLVTATAPRIPVAVPAGPDPRLVALGLALVLGAGGLGYALGGRVSARLRRLADASPGDALAGPLADPPADPLADAPASRVREIAAISGSMRDRALSVDARLAGAGTGLDRVRGRLTTFETMSGWTCWEIDPETRQVAWSDPGAAAADGVAAQSDRVATLADLAARFEPADRPLLDLTLAAALEADGAHDVVLRTRGPGPETGRRVLVRFLRGRDGAGRMRVHALSRAIREGDAADTPAGANERRRSLVLRRVTDGIVHDFNDVLTVVLANLGVLRRQTALDARQAALTDAALAGAQRGAALTRRLLGLVRGEEPGADLASSDLAATVAAFLPFLQGNVLRDAPVVTRIPDGLPRAACGERLVELVLLNLAFHVRDLGLHGFAIGAAAQPAGSPPLPGMPDGPALRVLFASGRRPAGAGARPQGRALETVAQLVRRSGGGWRLVCDGSGEEAFLAEIWLPAEARAPEAVAVPARAPLRILLVESDSLVRASLVEALSELGHAVVQAASGEHALTLLADDAAFDAMIADQAMPVMTGLQLAATVVERHPGIRVILASPHGRLPAAARRFLRLDKPFRQEDLAAVLGAAAPPATRAA</sequence>
<feature type="region of interest" description="Disordered" evidence="7">
    <location>
        <begin position="211"/>
        <end position="235"/>
    </location>
</feature>
<proteinExistence type="predicted"/>
<dbReference type="Proteomes" id="UP000245444">
    <property type="component" value="Chromosome"/>
</dbReference>
<feature type="modified residue" description="4-aspartylphosphate" evidence="6">
    <location>
        <position position="764"/>
    </location>
</feature>
<evidence type="ECO:0000313" key="9">
    <source>
        <dbReference type="EMBL" id="AWN49597.1"/>
    </source>
</evidence>
<dbReference type="InterPro" id="IPR050595">
    <property type="entry name" value="Bact_response_regulator"/>
</dbReference>
<dbReference type="EMBL" id="CP029553">
    <property type="protein sequence ID" value="AWN49597.1"/>
    <property type="molecule type" value="Genomic_DNA"/>
</dbReference>
<keyword evidence="5" id="KW-0804">Transcription</keyword>
<organism evidence="9 10">
    <name type="scientific">Methylobacterium terrae</name>
    <dbReference type="NCBI Taxonomy" id="2202827"/>
    <lineage>
        <taxon>Bacteria</taxon>
        <taxon>Pseudomonadati</taxon>
        <taxon>Pseudomonadota</taxon>
        <taxon>Alphaproteobacteria</taxon>
        <taxon>Hyphomicrobiales</taxon>
        <taxon>Methylobacteriaceae</taxon>
        <taxon>Methylobacterium</taxon>
    </lineage>
</organism>